<organism evidence="1 2">
    <name type="scientific">Cellulomonas alba</name>
    <dbReference type="NCBI Taxonomy" id="3053467"/>
    <lineage>
        <taxon>Bacteria</taxon>
        <taxon>Bacillati</taxon>
        <taxon>Actinomycetota</taxon>
        <taxon>Actinomycetes</taxon>
        <taxon>Micrococcales</taxon>
        <taxon>Cellulomonadaceae</taxon>
        <taxon>Cellulomonas</taxon>
    </lineage>
</organism>
<name>A0ABT7SH43_9CELL</name>
<reference evidence="1 2" key="1">
    <citation type="submission" date="2023-06" db="EMBL/GenBank/DDBJ databases">
        <title>Cellulomonas sp. MW4 Whole genome sequence.</title>
        <authorList>
            <person name="Park S."/>
        </authorList>
    </citation>
    <scope>NUCLEOTIDE SEQUENCE [LARGE SCALE GENOMIC DNA]</scope>
    <source>
        <strain evidence="1 2">MW4</strain>
    </source>
</reference>
<protein>
    <submittedName>
        <fullName evidence="1">DUF6228 family protein</fullName>
    </submittedName>
</protein>
<sequence>MIRIGTAPDLLEVSRLPSGDIEVTLVGPHIRASHTVRRHYADDGFGDLAKYFTSLEASWRGWEGEREWRSLEGELRVVARHAGSHVALTVALAGFDPASDRRWFAEMVLRLDAGAQLSGAADDVAREVGWLRADAR</sequence>
<dbReference type="Proteomes" id="UP001529338">
    <property type="component" value="Unassembled WGS sequence"/>
</dbReference>
<accession>A0ABT7SH43</accession>
<proteinExistence type="predicted"/>
<comment type="caution">
    <text evidence="1">The sequence shown here is derived from an EMBL/GenBank/DDBJ whole genome shotgun (WGS) entry which is preliminary data.</text>
</comment>
<dbReference type="EMBL" id="JAUCGQ010000001">
    <property type="protein sequence ID" value="MDM7855506.1"/>
    <property type="molecule type" value="Genomic_DNA"/>
</dbReference>
<dbReference type="InterPro" id="IPR046196">
    <property type="entry name" value="DUF6228"/>
</dbReference>
<evidence type="ECO:0000313" key="2">
    <source>
        <dbReference type="Proteomes" id="UP001529338"/>
    </source>
</evidence>
<evidence type="ECO:0000313" key="1">
    <source>
        <dbReference type="EMBL" id="MDM7855506.1"/>
    </source>
</evidence>
<keyword evidence="2" id="KW-1185">Reference proteome</keyword>
<dbReference type="RefSeq" id="WP_289455338.1">
    <property type="nucleotide sequence ID" value="NZ_JAUCGQ010000001.1"/>
</dbReference>
<dbReference type="Pfam" id="PF19739">
    <property type="entry name" value="DUF6228"/>
    <property type="match status" value="1"/>
</dbReference>
<gene>
    <name evidence="1" type="ORF">QRT04_11250</name>
</gene>